<keyword evidence="6" id="KW-0732">Signal</keyword>
<evidence type="ECO:0000256" key="1">
    <source>
        <dbReference type="ARBA" id="ARBA00001974"/>
    </source>
</evidence>
<dbReference type="GO" id="GO:0016491">
    <property type="term" value="F:oxidoreductase activity"/>
    <property type="evidence" value="ECO:0007669"/>
    <property type="project" value="UniProtKB-KW"/>
</dbReference>
<protein>
    <submittedName>
        <fullName evidence="7">Uncharacterized protein</fullName>
    </submittedName>
</protein>
<organism evidence="7 8">
    <name type="scientific">Aspergillus tanneri</name>
    <dbReference type="NCBI Taxonomy" id="1220188"/>
    <lineage>
        <taxon>Eukaryota</taxon>
        <taxon>Fungi</taxon>
        <taxon>Dikarya</taxon>
        <taxon>Ascomycota</taxon>
        <taxon>Pezizomycotina</taxon>
        <taxon>Eurotiomycetes</taxon>
        <taxon>Eurotiomycetidae</taxon>
        <taxon>Eurotiales</taxon>
        <taxon>Aspergillaceae</taxon>
        <taxon>Aspergillus</taxon>
        <taxon>Aspergillus subgen. Circumdati</taxon>
    </lineage>
</organism>
<comment type="similarity">
    <text evidence="2">Belongs to the GMC oxidoreductase family.</text>
</comment>
<comment type="caution">
    <text evidence="7">The sequence shown here is derived from an EMBL/GenBank/DDBJ whole genome shotgun (WGS) entry which is preliminary data.</text>
</comment>
<dbReference type="VEuPathDB" id="FungiDB:EYZ11_008269"/>
<evidence type="ECO:0000256" key="6">
    <source>
        <dbReference type="SAM" id="SignalP"/>
    </source>
</evidence>
<dbReference type="PANTHER" id="PTHR11552">
    <property type="entry name" value="GLUCOSE-METHANOL-CHOLINE GMC OXIDOREDUCTASE"/>
    <property type="match status" value="1"/>
</dbReference>
<keyword evidence="4" id="KW-0274">FAD</keyword>
<name>A0A5M9M989_9EURO</name>
<feature type="signal peptide" evidence="6">
    <location>
        <begin position="1"/>
        <end position="23"/>
    </location>
</feature>
<evidence type="ECO:0000256" key="5">
    <source>
        <dbReference type="ARBA" id="ARBA00023002"/>
    </source>
</evidence>
<gene>
    <name evidence="7" type="ORF">ATNIH1004_011137</name>
</gene>
<evidence type="ECO:0000256" key="2">
    <source>
        <dbReference type="ARBA" id="ARBA00010790"/>
    </source>
</evidence>
<dbReference type="RefSeq" id="XP_033421558.1">
    <property type="nucleotide sequence ID" value="XM_033575703.1"/>
</dbReference>
<dbReference type="GeneID" id="54333838"/>
<dbReference type="Gene3D" id="3.50.50.60">
    <property type="entry name" value="FAD/NAD(P)-binding domain"/>
    <property type="match status" value="1"/>
</dbReference>
<accession>A0A5M9M989</accession>
<evidence type="ECO:0000256" key="4">
    <source>
        <dbReference type="ARBA" id="ARBA00022827"/>
    </source>
</evidence>
<comment type="cofactor">
    <cofactor evidence="1">
        <name>FAD</name>
        <dbReference type="ChEBI" id="CHEBI:57692"/>
    </cofactor>
</comment>
<evidence type="ECO:0000313" key="8">
    <source>
        <dbReference type="Proteomes" id="UP000324241"/>
    </source>
</evidence>
<dbReference type="EMBL" id="QUQM01000008">
    <property type="protein sequence ID" value="KAA8642196.1"/>
    <property type="molecule type" value="Genomic_DNA"/>
</dbReference>
<dbReference type="Gene3D" id="3.30.560.10">
    <property type="entry name" value="Glucose Oxidase, domain 3"/>
    <property type="match status" value="1"/>
</dbReference>
<evidence type="ECO:0000313" key="7">
    <source>
        <dbReference type="EMBL" id="KAA8642196.1"/>
    </source>
</evidence>
<dbReference type="SUPFAM" id="SSF51905">
    <property type="entry name" value="FAD/NAD(P)-binding domain"/>
    <property type="match status" value="1"/>
</dbReference>
<keyword evidence="3" id="KW-0285">Flavoprotein</keyword>
<feature type="chain" id="PRO_5024374421" evidence="6">
    <location>
        <begin position="24"/>
        <end position="248"/>
    </location>
</feature>
<evidence type="ECO:0000256" key="3">
    <source>
        <dbReference type="ARBA" id="ARBA00022630"/>
    </source>
</evidence>
<dbReference type="Proteomes" id="UP000324241">
    <property type="component" value="Unassembled WGS sequence"/>
</dbReference>
<sequence length="248" mass="27305">MRTIVIAFLLKAIASLMTASVCAQALTPNRYDFVIIGGGTCDLTVASRLSEIPDVTVAVIEAGKDEHNNPNVTSVVGFGRGFNTPIDWQYQTTSQANAGDRELKYHAGKGLGGTRIINGWNWNNLYPYYLRSQGFQTPTPVQFAVGASYVDSYHGREGAPKVGYPYELVNGSFASTGKETWLEMGILLNPDVNGGQLRGFYVWPQTLDRRIDIREDAARAYYYPVQGAGKVSVKLPLRSVGEITYIFF</sequence>
<dbReference type="PANTHER" id="PTHR11552:SF201">
    <property type="entry name" value="GLUCOSE-METHANOL-CHOLINE OXIDOREDUCTASE N-TERMINAL DOMAIN-CONTAINING PROTEIN"/>
    <property type="match status" value="1"/>
</dbReference>
<keyword evidence="5" id="KW-0560">Oxidoreductase</keyword>
<dbReference type="InterPro" id="IPR036188">
    <property type="entry name" value="FAD/NAD-bd_sf"/>
</dbReference>
<dbReference type="OrthoDB" id="269227at2759"/>
<dbReference type="GO" id="GO:0050660">
    <property type="term" value="F:flavin adenine dinucleotide binding"/>
    <property type="evidence" value="ECO:0007669"/>
    <property type="project" value="InterPro"/>
</dbReference>
<dbReference type="InterPro" id="IPR012132">
    <property type="entry name" value="GMC_OxRdtase"/>
</dbReference>
<dbReference type="AlphaFoldDB" id="A0A5M9M989"/>
<reference evidence="7 8" key="1">
    <citation type="submission" date="2019-08" db="EMBL/GenBank/DDBJ databases">
        <title>The genome sequence of a newly discovered highly antifungal drug resistant Aspergillus species, Aspergillus tanneri NIH 1004.</title>
        <authorList>
            <person name="Mounaud S."/>
            <person name="Singh I."/>
            <person name="Joardar V."/>
            <person name="Pakala S."/>
            <person name="Pakala S."/>
            <person name="Venepally P."/>
            <person name="Chung J.K."/>
            <person name="Losada L."/>
            <person name="Nierman W.C."/>
        </authorList>
    </citation>
    <scope>NUCLEOTIDE SEQUENCE [LARGE SCALE GENOMIC DNA]</scope>
    <source>
        <strain evidence="7 8">NIH1004</strain>
    </source>
</reference>
<proteinExistence type="inferred from homology"/>